<dbReference type="Pfam" id="PF00501">
    <property type="entry name" value="AMP-binding"/>
    <property type="match status" value="1"/>
</dbReference>
<keyword evidence="3" id="KW-0812">Transmembrane</keyword>
<feature type="transmembrane region" description="Helical" evidence="3">
    <location>
        <begin position="242"/>
        <end position="263"/>
    </location>
</feature>
<dbReference type="EMBL" id="JAMDMX010000016">
    <property type="protein sequence ID" value="MCY9692633.1"/>
    <property type="molecule type" value="Genomic_DNA"/>
</dbReference>
<dbReference type="GO" id="GO:0016874">
    <property type="term" value="F:ligase activity"/>
    <property type="evidence" value="ECO:0007669"/>
    <property type="project" value="UniProtKB-KW"/>
</dbReference>
<dbReference type="Pfam" id="PF13193">
    <property type="entry name" value="AMP-binding_C"/>
    <property type="match status" value="1"/>
</dbReference>
<dbReference type="PANTHER" id="PTHR43201:SF5">
    <property type="entry name" value="MEDIUM-CHAIN ACYL-COA LIGASE ACSF2, MITOCHONDRIAL"/>
    <property type="match status" value="1"/>
</dbReference>
<evidence type="ECO:0000259" key="5">
    <source>
        <dbReference type="Pfam" id="PF13193"/>
    </source>
</evidence>
<keyword evidence="3" id="KW-1133">Transmembrane helix</keyword>
<proteinExistence type="inferred from homology"/>
<name>A0ABT4G8Y8_9BACL</name>
<keyword evidence="7" id="KW-1185">Reference proteome</keyword>
<dbReference type="InterPro" id="IPR000873">
    <property type="entry name" value="AMP-dep_synth/lig_dom"/>
</dbReference>
<evidence type="ECO:0000313" key="6">
    <source>
        <dbReference type="EMBL" id="MCY9692633.1"/>
    </source>
</evidence>
<dbReference type="PANTHER" id="PTHR43201">
    <property type="entry name" value="ACYL-COA SYNTHETASE"/>
    <property type="match status" value="1"/>
</dbReference>
<dbReference type="Proteomes" id="UP001527099">
    <property type="component" value="Unassembled WGS sequence"/>
</dbReference>
<evidence type="ECO:0000256" key="2">
    <source>
        <dbReference type="ARBA" id="ARBA00022598"/>
    </source>
</evidence>
<dbReference type="InterPro" id="IPR025110">
    <property type="entry name" value="AMP-bd_C"/>
</dbReference>
<gene>
    <name evidence="6" type="ORF">M5X19_06950</name>
</gene>
<evidence type="ECO:0000313" key="7">
    <source>
        <dbReference type="Proteomes" id="UP001527099"/>
    </source>
</evidence>
<evidence type="ECO:0000256" key="3">
    <source>
        <dbReference type="SAM" id="Phobius"/>
    </source>
</evidence>
<dbReference type="CDD" id="cd04433">
    <property type="entry name" value="AFD_class_I"/>
    <property type="match status" value="1"/>
</dbReference>
<dbReference type="RefSeq" id="WP_268614151.1">
    <property type="nucleotide sequence ID" value="NZ_JAMDMX010000016.1"/>
</dbReference>
<comment type="similarity">
    <text evidence="1">Belongs to the ATP-dependent AMP-binding enzyme family.</text>
</comment>
<dbReference type="InterPro" id="IPR042099">
    <property type="entry name" value="ANL_N_sf"/>
</dbReference>
<comment type="caution">
    <text evidence="6">The sequence shown here is derived from an EMBL/GenBank/DDBJ whole genome shotgun (WGS) entry which is preliminary data.</text>
</comment>
<organism evidence="6 7">
    <name type="scientific">Paenibacillus alginolyticus</name>
    <dbReference type="NCBI Taxonomy" id="59839"/>
    <lineage>
        <taxon>Bacteria</taxon>
        <taxon>Bacillati</taxon>
        <taxon>Bacillota</taxon>
        <taxon>Bacilli</taxon>
        <taxon>Bacillales</taxon>
        <taxon>Paenibacillaceae</taxon>
        <taxon>Paenibacillus</taxon>
    </lineage>
</organism>
<protein>
    <submittedName>
        <fullName evidence="6">Acyl--CoA ligase</fullName>
    </submittedName>
</protein>
<dbReference type="InterPro" id="IPR045851">
    <property type="entry name" value="AMP-bd_C_sf"/>
</dbReference>
<feature type="domain" description="AMP-dependent synthetase/ligase" evidence="4">
    <location>
        <begin position="25"/>
        <end position="438"/>
    </location>
</feature>
<evidence type="ECO:0000259" key="4">
    <source>
        <dbReference type="Pfam" id="PF00501"/>
    </source>
</evidence>
<keyword evidence="2 6" id="KW-0436">Ligase</keyword>
<keyword evidence="3" id="KW-0472">Membrane</keyword>
<accession>A0ABT4G8Y8</accession>
<sequence>MIDPKLNVDTIPYLLNKRANICSADIAYSFPELNQHYSWRTIWNEVQLIASGFLQLGIKKGDRIALLMTGRMELILSMFAAACVGAVIVPLNTYSKKDEIRTYLQSSTPTVIIIGKEGHHLNYPSILMEIISDCHNSVMYSPWLPSHIFVVDGEAGLPSPLRPFTELLTLASYAKEEEFLNACRSTTANDPLILLYTSGTLGSPKGVLRTTASFLVSSPMGQKPGKIASLLQRFTDVIARHFSVISLLPLYHLGGFGIIFTNLKACNVRIVMLSHFHPLHASQVIEKQACRILVGTPYMVQRMLSASKGDFSSLSSLIGISFTSAAVNCSLLRRVNDELRLLFFMVTYGTSEAGSIANGTCFIGGHRNPLLFLLFKLLTRSHLLSGLVQFEKFEQNSYSLAGKVDRGVEVKILHPETGETLPSHEHGEVAVRSHRVMRYLNEYHSKLYFTQDGWYRTGDSGFVDDNSILTITGRLHRLISRGGEKISPLEIESLLLLNKDVEDAFVIGIPDDLYGEQVCACIVAKKGSDLTALSIRNNLVVHLSAFKVPEHIVFLPELPLSSTGKISVVDIKVLAMHGIGEVRNHA</sequence>
<evidence type="ECO:0000256" key="1">
    <source>
        <dbReference type="ARBA" id="ARBA00006432"/>
    </source>
</evidence>
<reference evidence="6 7" key="1">
    <citation type="submission" date="2022-05" db="EMBL/GenBank/DDBJ databases">
        <title>Genome Sequencing of Bee-Associated Microbes.</title>
        <authorList>
            <person name="Dunlap C."/>
        </authorList>
    </citation>
    <scope>NUCLEOTIDE SEQUENCE [LARGE SCALE GENOMIC DNA]</scope>
    <source>
        <strain evidence="6 7">NRRL B-14421</strain>
    </source>
</reference>
<feature type="domain" description="AMP-binding enzyme C-terminal" evidence="5">
    <location>
        <begin position="490"/>
        <end position="565"/>
    </location>
</feature>
<feature type="transmembrane region" description="Helical" evidence="3">
    <location>
        <begin position="74"/>
        <end position="94"/>
    </location>
</feature>
<dbReference type="SUPFAM" id="SSF56801">
    <property type="entry name" value="Acetyl-CoA synthetase-like"/>
    <property type="match status" value="1"/>
</dbReference>
<dbReference type="Gene3D" id="3.40.50.12780">
    <property type="entry name" value="N-terminal domain of ligase-like"/>
    <property type="match status" value="1"/>
</dbReference>
<dbReference type="Gene3D" id="3.30.300.30">
    <property type="match status" value="1"/>
</dbReference>